<gene>
    <name evidence="2" type="ORF">QQX04_03715</name>
</gene>
<keyword evidence="3" id="KW-1185">Reference proteome</keyword>
<accession>A0ABT8G059</accession>
<evidence type="ECO:0000256" key="1">
    <source>
        <dbReference type="SAM" id="SignalP"/>
    </source>
</evidence>
<sequence length="103" mass="9898">MPVVVGLIACAVALAVAVAGLAGQSARGTRAQAIADAAALAGAFAERRDGDGCVVASHLAAANAAVVVVCTAEDRADVQVTVWVGSGALVGTAVARAGPAFSR</sequence>
<dbReference type="RefSeq" id="WP_301126393.1">
    <property type="nucleotide sequence ID" value="NZ_JAUHPV010000002.1"/>
</dbReference>
<evidence type="ECO:0008006" key="4">
    <source>
        <dbReference type="Google" id="ProtNLM"/>
    </source>
</evidence>
<feature type="chain" id="PRO_5045841637" description="Helicase/secretion neighborhood TadE-like protein" evidence="1">
    <location>
        <begin position="23"/>
        <end position="103"/>
    </location>
</feature>
<name>A0ABT8G059_9MICO</name>
<reference evidence="2" key="1">
    <citation type="submission" date="2023-06" db="EMBL/GenBank/DDBJ databases">
        <title>SYSU T00b26.</title>
        <authorList>
            <person name="Gao L."/>
            <person name="Fang B.-Z."/>
            <person name="Li W.-J."/>
        </authorList>
    </citation>
    <scope>NUCLEOTIDE SEQUENCE</scope>
    <source>
        <strain evidence="2">SYSU T00b26</strain>
    </source>
</reference>
<organism evidence="2 3">
    <name type="scientific">Demequina zhanjiangensis</name>
    <dbReference type="NCBI Taxonomy" id="3051659"/>
    <lineage>
        <taxon>Bacteria</taxon>
        <taxon>Bacillati</taxon>
        <taxon>Actinomycetota</taxon>
        <taxon>Actinomycetes</taxon>
        <taxon>Micrococcales</taxon>
        <taxon>Demequinaceae</taxon>
        <taxon>Demequina</taxon>
    </lineage>
</organism>
<proteinExistence type="predicted"/>
<evidence type="ECO:0000313" key="2">
    <source>
        <dbReference type="EMBL" id="MDN4472099.1"/>
    </source>
</evidence>
<protein>
    <recommendedName>
        <fullName evidence="4">Helicase/secretion neighborhood TadE-like protein</fullName>
    </recommendedName>
</protein>
<comment type="caution">
    <text evidence="2">The sequence shown here is derived from an EMBL/GenBank/DDBJ whole genome shotgun (WGS) entry which is preliminary data.</text>
</comment>
<keyword evidence="1" id="KW-0732">Signal</keyword>
<evidence type="ECO:0000313" key="3">
    <source>
        <dbReference type="Proteomes" id="UP001172738"/>
    </source>
</evidence>
<dbReference type="Proteomes" id="UP001172738">
    <property type="component" value="Unassembled WGS sequence"/>
</dbReference>
<feature type="signal peptide" evidence="1">
    <location>
        <begin position="1"/>
        <end position="22"/>
    </location>
</feature>
<dbReference type="EMBL" id="JAUHPV010000002">
    <property type="protein sequence ID" value="MDN4472099.1"/>
    <property type="molecule type" value="Genomic_DNA"/>
</dbReference>